<name>A0A4S8LLU1_DENBC</name>
<dbReference type="GO" id="GO:0008094">
    <property type="term" value="F:ATP-dependent activity, acting on DNA"/>
    <property type="evidence" value="ECO:0007669"/>
    <property type="project" value="TreeGrafter"/>
</dbReference>
<dbReference type="Proteomes" id="UP000297245">
    <property type="component" value="Unassembled WGS sequence"/>
</dbReference>
<keyword evidence="2" id="KW-0378">Hydrolase</keyword>
<accession>A0A4S8LLU1</accession>
<keyword evidence="7" id="KW-1185">Reference proteome</keyword>
<dbReference type="EMBL" id="ML179343">
    <property type="protein sequence ID" value="THU90177.1"/>
    <property type="molecule type" value="Genomic_DNA"/>
</dbReference>
<gene>
    <name evidence="6" type="ORF">K435DRAFT_864524</name>
</gene>
<keyword evidence="1" id="KW-0547">Nucleotide-binding</keyword>
<evidence type="ECO:0000256" key="4">
    <source>
        <dbReference type="SAM" id="MobiDB-lite"/>
    </source>
</evidence>
<dbReference type="Gene3D" id="3.40.50.300">
    <property type="entry name" value="P-loop containing nucleotide triphosphate hydrolases"/>
    <property type="match status" value="1"/>
</dbReference>
<dbReference type="GO" id="GO:0005524">
    <property type="term" value="F:ATP binding"/>
    <property type="evidence" value="ECO:0007669"/>
    <property type="project" value="UniProtKB-KW"/>
</dbReference>
<dbReference type="InterPro" id="IPR038718">
    <property type="entry name" value="SNF2-like_sf"/>
</dbReference>
<evidence type="ECO:0000313" key="7">
    <source>
        <dbReference type="Proteomes" id="UP000297245"/>
    </source>
</evidence>
<dbReference type="InterPro" id="IPR014001">
    <property type="entry name" value="Helicase_ATP-bd"/>
</dbReference>
<feature type="region of interest" description="Disordered" evidence="4">
    <location>
        <begin position="997"/>
        <end position="1037"/>
    </location>
</feature>
<feature type="compositionally biased region" description="Polar residues" evidence="4">
    <location>
        <begin position="962"/>
        <end position="971"/>
    </location>
</feature>
<dbReference type="SMART" id="SM00487">
    <property type="entry name" value="DEXDc"/>
    <property type="match status" value="1"/>
</dbReference>
<feature type="compositionally biased region" description="Polar residues" evidence="4">
    <location>
        <begin position="999"/>
        <end position="1016"/>
    </location>
</feature>
<dbReference type="AlphaFoldDB" id="A0A4S8LLU1"/>
<feature type="domain" description="Helicase ATP-binding" evidence="5">
    <location>
        <begin position="322"/>
        <end position="545"/>
    </location>
</feature>
<dbReference type="OrthoDB" id="3270319at2759"/>
<protein>
    <recommendedName>
        <fullName evidence="5">Helicase ATP-binding domain-containing protein</fullName>
    </recommendedName>
</protein>
<evidence type="ECO:0000313" key="6">
    <source>
        <dbReference type="EMBL" id="THU90177.1"/>
    </source>
</evidence>
<proteinExistence type="predicted"/>
<evidence type="ECO:0000256" key="3">
    <source>
        <dbReference type="ARBA" id="ARBA00022840"/>
    </source>
</evidence>
<reference evidence="6 7" key="1">
    <citation type="journal article" date="2019" name="Nat. Ecol. Evol.">
        <title>Megaphylogeny resolves global patterns of mushroom evolution.</title>
        <authorList>
            <person name="Varga T."/>
            <person name="Krizsan K."/>
            <person name="Foldi C."/>
            <person name="Dima B."/>
            <person name="Sanchez-Garcia M."/>
            <person name="Sanchez-Ramirez S."/>
            <person name="Szollosi G.J."/>
            <person name="Szarkandi J.G."/>
            <person name="Papp V."/>
            <person name="Albert L."/>
            <person name="Andreopoulos W."/>
            <person name="Angelini C."/>
            <person name="Antonin V."/>
            <person name="Barry K.W."/>
            <person name="Bougher N.L."/>
            <person name="Buchanan P."/>
            <person name="Buyck B."/>
            <person name="Bense V."/>
            <person name="Catcheside P."/>
            <person name="Chovatia M."/>
            <person name="Cooper J."/>
            <person name="Damon W."/>
            <person name="Desjardin D."/>
            <person name="Finy P."/>
            <person name="Geml J."/>
            <person name="Haridas S."/>
            <person name="Hughes K."/>
            <person name="Justo A."/>
            <person name="Karasinski D."/>
            <person name="Kautmanova I."/>
            <person name="Kiss B."/>
            <person name="Kocsube S."/>
            <person name="Kotiranta H."/>
            <person name="LaButti K.M."/>
            <person name="Lechner B.E."/>
            <person name="Liimatainen K."/>
            <person name="Lipzen A."/>
            <person name="Lukacs Z."/>
            <person name="Mihaltcheva S."/>
            <person name="Morgado L.N."/>
            <person name="Niskanen T."/>
            <person name="Noordeloos M.E."/>
            <person name="Ohm R.A."/>
            <person name="Ortiz-Santana B."/>
            <person name="Ovrebo C."/>
            <person name="Racz N."/>
            <person name="Riley R."/>
            <person name="Savchenko A."/>
            <person name="Shiryaev A."/>
            <person name="Soop K."/>
            <person name="Spirin V."/>
            <person name="Szebenyi C."/>
            <person name="Tomsovsky M."/>
            <person name="Tulloss R.E."/>
            <person name="Uehling J."/>
            <person name="Grigoriev I.V."/>
            <person name="Vagvolgyi C."/>
            <person name="Papp T."/>
            <person name="Martin F.M."/>
            <person name="Miettinen O."/>
            <person name="Hibbett D.S."/>
            <person name="Nagy L.G."/>
        </authorList>
    </citation>
    <scope>NUCLEOTIDE SEQUENCE [LARGE SCALE GENOMIC DNA]</scope>
    <source>
        <strain evidence="6 7">CBS 962.96</strain>
    </source>
</reference>
<dbReference type="Pfam" id="PF00176">
    <property type="entry name" value="SNF2-rel_dom"/>
    <property type="match status" value="1"/>
</dbReference>
<dbReference type="GO" id="GO:0006281">
    <property type="term" value="P:DNA repair"/>
    <property type="evidence" value="ECO:0007669"/>
    <property type="project" value="TreeGrafter"/>
</dbReference>
<dbReference type="Gene3D" id="3.40.50.10810">
    <property type="entry name" value="Tandem AAA-ATPase domain"/>
    <property type="match status" value="1"/>
</dbReference>
<feature type="region of interest" description="Disordered" evidence="4">
    <location>
        <begin position="934"/>
        <end position="976"/>
    </location>
</feature>
<dbReference type="SUPFAM" id="SSF52540">
    <property type="entry name" value="P-loop containing nucleoside triphosphate hydrolases"/>
    <property type="match status" value="2"/>
</dbReference>
<evidence type="ECO:0000259" key="5">
    <source>
        <dbReference type="PROSITE" id="PS51192"/>
    </source>
</evidence>
<dbReference type="PROSITE" id="PS51192">
    <property type="entry name" value="HELICASE_ATP_BIND_1"/>
    <property type="match status" value="1"/>
</dbReference>
<organism evidence="6 7">
    <name type="scientific">Dendrothele bispora (strain CBS 962.96)</name>
    <dbReference type="NCBI Taxonomy" id="1314807"/>
    <lineage>
        <taxon>Eukaryota</taxon>
        <taxon>Fungi</taxon>
        <taxon>Dikarya</taxon>
        <taxon>Basidiomycota</taxon>
        <taxon>Agaricomycotina</taxon>
        <taxon>Agaricomycetes</taxon>
        <taxon>Agaricomycetidae</taxon>
        <taxon>Agaricales</taxon>
        <taxon>Agaricales incertae sedis</taxon>
        <taxon>Dendrothele</taxon>
    </lineage>
</organism>
<dbReference type="InterPro" id="IPR050628">
    <property type="entry name" value="SNF2_RAD54_helicase_TF"/>
</dbReference>
<evidence type="ECO:0000256" key="1">
    <source>
        <dbReference type="ARBA" id="ARBA00022741"/>
    </source>
</evidence>
<dbReference type="GO" id="GO:0005634">
    <property type="term" value="C:nucleus"/>
    <property type="evidence" value="ECO:0007669"/>
    <property type="project" value="TreeGrafter"/>
</dbReference>
<dbReference type="GO" id="GO:0016787">
    <property type="term" value="F:hydrolase activity"/>
    <property type="evidence" value="ECO:0007669"/>
    <property type="project" value="UniProtKB-KW"/>
</dbReference>
<dbReference type="InterPro" id="IPR000330">
    <property type="entry name" value="SNF2_N"/>
</dbReference>
<dbReference type="InterPro" id="IPR027417">
    <property type="entry name" value="P-loop_NTPase"/>
</dbReference>
<sequence length="1037" mass="117510">MPSHTAASALLKLYVQDDKGIPWCWEPWKKRTNVQHGLFPEEDSLLPSPWTRQDARYVEEYFHQYSQLPDKGTKIKYSRNSPHPGRRLWADFVSKNWGKWGVHQEIVDCLQEANIHPVQLIVGGEDSALAAFNDVSGKVTKAVAVKVIKAVHRWKTIAEVYGTEENVSKAGVMLDELHRLLEKVGAKKSKQKQVSKSEFATEEDLQQLLHVYTLYFDHADDDNHLPLEELEEQLTLKDVDTGDLGMEMEFNLPPETLAHNLGFIKNRLPHQFNPRRHLSSLNPWESVHEFSDSGSKQLVPNSLHWHQLAGVHSIGRRMFDTYPDTEACTGFLVCDEVGLGKMAQTISLITFLNQVAVMQENGEELPPLLASKPYLKGKDHAPSLPHVIVCPGTLRAQWIQEIKMLFISKSVDILIYDCPRSGNPDFWGPDGELVRCKHSSRNIIIITTHSSLQNEFSFVFKNKTSRSASPWQLPDRKRKTEGTIFHQKFLSVSVDEMHLMRNVGIRHWSVLALLEQTTVKIGLTATPLLTSPKDILSLGRLLGIPYFVSQQSVEDAKDDAALLRQAKKKDDDGHEIRCVQIESVQNLQTHFSSHILRRTIDSRNWRGKSLLDLPPHKEIITVVDLTDRERCILDKQAEIVKETIVSGNETAKYLTKVSFRMYAQDHDGPIPVFITKEEWKAMKSTKIDIVMLACRWYLWHDEVLDMEFRDGKAQFPNCIPMSDNTKRTRKILIYSEFITVTPLLKNILELYGMKSLSINGTMSFEWRDAVIAQLHVPDTDVIIFLDQPWSAQDERQIRGRAHRQPQRKEVKVIHVLANNSSDILIETLMTTLPDMHDLLSGRVIQTELKDEDEDDEDDNKGDAHVEVNRRASPIGPYPGSPDWETEKSPAIVSGLFSILRCEALILKAVLVEALFTPVKPQSYRRLESPLPRSALQISGGIKKPVQYTERPGEKHSNRKTQLKSASQSESLVNKAPSKVAKVNPFARKTDCKQCITAGPSCSGSAQGEATSRQKVGSKSDATEDITMRRSGDLTSFF</sequence>
<evidence type="ECO:0000256" key="2">
    <source>
        <dbReference type="ARBA" id="ARBA00022801"/>
    </source>
</evidence>
<keyword evidence="3" id="KW-0067">ATP-binding</keyword>
<dbReference type="PANTHER" id="PTHR45626">
    <property type="entry name" value="TRANSCRIPTION TERMINATION FACTOR 2-RELATED"/>
    <property type="match status" value="1"/>
</dbReference>